<dbReference type="Gene3D" id="1.10.45.10">
    <property type="entry name" value="Vanillyl-alcohol Oxidase, Chain A, domain 4"/>
    <property type="match status" value="1"/>
</dbReference>
<evidence type="ECO:0000256" key="2">
    <source>
        <dbReference type="ARBA" id="ARBA00008000"/>
    </source>
</evidence>
<dbReference type="PANTHER" id="PTHR43716:SF1">
    <property type="entry name" value="D-2-HYDROXYGLUTARATE DEHYDROGENASE, MITOCHONDRIAL"/>
    <property type="match status" value="1"/>
</dbReference>
<comment type="caution">
    <text evidence="7">The sequence shown here is derived from an EMBL/GenBank/DDBJ whole genome shotgun (WGS) entry which is preliminary data.</text>
</comment>
<feature type="domain" description="FAD-binding PCMH-type" evidence="6">
    <location>
        <begin position="39"/>
        <end position="219"/>
    </location>
</feature>
<evidence type="ECO:0000256" key="4">
    <source>
        <dbReference type="ARBA" id="ARBA00022827"/>
    </source>
</evidence>
<protein>
    <submittedName>
        <fullName evidence="7">FAD/FMN-containing dehydrogenase</fullName>
    </submittedName>
</protein>
<dbReference type="InterPro" id="IPR016167">
    <property type="entry name" value="FAD-bd_PCMH_sub1"/>
</dbReference>
<dbReference type="InterPro" id="IPR004113">
    <property type="entry name" value="FAD-bd_oxidored_4_C"/>
</dbReference>
<dbReference type="Pfam" id="PF02913">
    <property type="entry name" value="FAD-oxidase_C"/>
    <property type="match status" value="1"/>
</dbReference>
<dbReference type="AlphaFoldDB" id="A0A561R7E5"/>
<dbReference type="Proteomes" id="UP000320653">
    <property type="component" value="Unassembled WGS sequence"/>
</dbReference>
<dbReference type="Gene3D" id="3.30.70.2190">
    <property type="match status" value="1"/>
</dbReference>
<dbReference type="SUPFAM" id="SSF56176">
    <property type="entry name" value="FAD-binding/transporter-associated domain-like"/>
    <property type="match status" value="1"/>
</dbReference>
<reference evidence="7 8" key="1">
    <citation type="submission" date="2019-06" db="EMBL/GenBank/DDBJ databases">
        <title>Sorghum-associated microbial communities from plants grown in Nebraska, USA.</title>
        <authorList>
            <person name="Schachtman D."/>
        </authorList>
    </citation>
    <scope>NUCLEOTIDE SEQUENCE [LARGE SCALE GENOMIC DNA]</scope>
    <source>
        <strain evidence="7 8">1225</strain>
    </source>
</reference>
<comment type="similarity">
    <text evidence="2">Belongs to the FAD-binding oxidoreductase/transferase type 4 family.</text>
</comment>
<dbReference type="SUPFAM" id="SSF55103">
    <property type="entry name" value="FAD-linked oxidases, C-terminal domain"/>
    <property type="match status" value="1"/>
</dbReference>
<dbReference type="GO" id="GO:0022904">
    <property type="term" value="P:respiratory electron transport chain"/>
    <property type="evidence" value="ECO:0007669"/>
    <property type="project" value="TreeGrafter"/>
</dbReference>
<dbReference type="PANTHER" id="PTHR43716">
    <property type="entry name" value="D-2-HYDROXYGLUTARATE DEHYDROGENASE, MITOCHONDRIAL"/>
    <property type="match status" value="1"/>
</dbReference>
<comment type="cofactor">
    <cofactor evidence="1">
        <name>FAD</name>
        <dbReference type="ChEBI" id="CHEBI:57692"/>
    </cofactor>
</comment>
<sequence>MTMDLASDLMAALRAAIGDDFVKQGSDIPVKHWSDATEMTPVCPKALLLPGSTAEVSAVLALCFKAGQPVVIQGGLTGLAAGAQPQEGEIALSLQRLNGIEEIDIESRTMIAFAGTPLHVIHEEAQKVGLHYGVDLGARGSCTIGGNVATNAGGVQAVRYGVTRRNVLGLEAVLSDGTVLTGLNKMLKNNTGYDWPQLMIGSEGTLGVITRVSLSLSPAPPAFQTALCAVSGVADAAAVLGRLEQIFPGRLVTFEGMWREYMDVTAKLGTLAEPFAERPEITLLIEAALGDGQEGQDLLAEALSTLMEEGRVQDAVLAQSLQDRQRFWAYREANYEFHHIMPAGEHFDISLPMNVMDAAIAHMRAATASEMPGSTFIAYGHMADSNLHLAVYPDASANDAAGSKAIVYDAVGMFKGSISAEHGIGMLKRPYLSRSRTPAELALMKSLKQTFDPAAILNRDRIFAAG</sequence>
<evidence type="ECO:0000256" key="3">
    <source>
        <dbReference type="ARBA" id="ARBA00022630"/>
    </source>
</evidence>
<organism evidence="7 8">
    <name type="scientific">Neorhizobium alkalisoli</name>
    <dbReference type="NCBI Taxonomy" id="528178"/>
    <lineage>
        <taxon>Bacteria</taxon>
        <taxon>Pseudomonadati</taxon>
        <taxon>Pseudomonadota</taxon>
        <taxon>Alphaproteobacteria</taxon>
        <taxon>Hyphomicrobiales</taxon>
        <taxon>Rhizobiaceae</taxon>
        <taxon>Rhizobium/Agrobacterium group</taxon>
        <taxon>Neorhizobium</taxon>
    </lineage>
</organism>
<evidence type="ECO:0000259" key="6">
    <source>
        <dbReference type="PROSITE" id="PS51387"/>
    </source>
</evidence>
<dbReference type="OrthoDB" id="9809290at2"/>
<keyword evidence="8" id="KW-1185">Reference proteome</keyword>
<keyword evidence="4" id="KW-0274">FAD</keyword>
<dbReference type="InterPro" id="IPR036318">
    <property type="entry name" value="FAD-bd_PCMH-like_sf"/>
</dbReference>
<dbReference type="Gene3D" id="3.30.70.2740">
    <property type="match status" value="1"/>
</dbReference>
<dbReference type="InterPro" id="IPR016166">
    <property type="entry name" value="FAD-bd_PCMH"/>
</dbReference>
<dbReference type="Pfam" id="PF01565">
    <property type="entry name" value="FAD_binding_4"/>
    <property type="match status" value="1"/>
</dbReference>
<dbReference type="InterPro" id="IPR051264">
    <property type="entry name" value="FAD-oxidored/transferase_4"/>
</dbReference>
<keyword evidence="3" id="KW-0285">Flavoprotein</keyword>
<dbReference type="Gene3D" id="3.30.43.10">
    <property type="entry name" value="Uridine Diphospho-n-acetylenolpyruvylglucosamine Reductase, domain 2"/>
    <property type="match status" value="1"/>
</dbReference>
<evidence type="ECO:0000256" key="1">
    <source>
        <dbReference type="ARBA" id="ARBA00001974"/>
    </source>
</evidence>
<evidence type="ECO:0000313" key="8">
    <source>
        <dbReference type="Proteomes" id="UP000320653"/>
    </source>
</evidence>
<evidence type="ECO:0000256" key="5">
    <source>
        <dbReference type="ARBA" id="ARBA00023002"/>
    </source>
</evidence>
<proteinExistence type="inferred from homology"/>
<dbReference type="InterPro" id="IPR006094">
    <property type="entry name" value="Oxid_FAD_bind_N"/>
</dbReference>
<keyword evidence="5" id="KW-0560">Oxidoreductase</keyword>
<dbReference type="EMBL" id="VIWP01000001">
    <property type="protein sequence ID" value="TWF58525.1"/>
    <property type="molecule type" value="Genomic_DNA"/>
</dbReference>
<dbReference type="FunFam" id="1.10.45.10:FF:000001">
    <property type="entry name" value="D-lactate dehydrogenase mitochondrial"/>
    <property type="match status" value="1"/>
</dbReference>
<dbReference type="Gene3D" id="3.30.465.10">
    <property type="match status" value="1"/>
</dbReference>
<dbReference type="GO" id="GO:0016491">
    <property type="term" value="F:oxidoreductase activity"/>
    <property type="evidence" value="ECO:0007669"/>
    <property type="project" value="UniProtKB-KW"/>
</dbReference>
<dbReference type="PROSITE" id="PS51387">
    <property type="entry name" value="FAD_PCMH"/>
    <property type="match status" value="1"/>
</dbReference>
<dbReference type="RefSeq" id="WP_145631725.1">
    <property type="nucleotide sequence ID" value="NZ_VIWP01000001.1"/>
</dbReference>
<dbReference type="InterPro" id="IPR016164">
    <property type="entry name" value="FAD-linked_Oxase-like_C"/>
</dbReference>
<gene>
    <name evidence="7" type="ORF">FHW37_101329</name>
</gene>
<accession>A0A561R7E5</accession>
<dbReference type="GO" id="GO:0071949">
    <property type="term" value="F:FAD binding"/>
    <property type="evidence" value="ECO:0007669"/>
    <property type="project" value="InterPro"/>
</dbReference>
<dbReference type="InterPro" id="IPR016171">
    <property type="entry name" value="Vanillyl_alc_oxidase_C-sub2"/>
</dbReference>
<dbReference type="InterPro" id="IPR016169">
    <property type="entry name" value="FAD-bd_PCMH_sub2"/>
</dbReference>
<name>A0A561R7E5_9HYPH</name>
<evidence type="ECO:0000313" key="7">
    <source>
        <dbReference type="EMBL" id="TWF58525.1"/>
    </source>
</evidence>